<dbReference type="Proteomes" id="UP000000536">
    <property type="component" value="Chromosome"/>
</dbReference>
<dbReference type="EMBL" id="AP006878">
    <property type="protein sequence ID" value="BAD86076.1"/>
    <property type="molecule type" value="Genomic_DNA"/>
</dbReference>
<reference evidence="2 3" key="1">
    <citation type="journal article" date="2005" name="Genome Res.">
        <title>Complete genome sequence of the hyperthermophilic archaeon Thermococcus kodakaraensis KOD1 and comparison with Pyrococcus genomes.</title>
        <authorList>
            <person name="Fukui T."/>
            <person name="Atomi H."/>
            <person name="Kanai T."/>
            <person name="Matsumi R."/>
            <person name="Fujiwara S."/>
            <person name="Imanaka T."/>
        </authorList>
    </citation>
    <scope>NUCLEOTIDE SEQUENCE [LARGE SCALE GENOMIC DNA]</scope>
    <source>
        <strain evidence="3">ATCC BAA-918 / JCM 12380 / KOD1</strain>
    </source>
</reference>
<feature type="transmembrane region" description="Helical" evidence="1">
    <location>
        <begin position="30"/>
        <end position="48"/>
    </location>
</feature>
<dbReference type="EnsemblBacteria" id="BAD86076">
    <property type="protein sequence ID" value="BAD86076"/>
    <property type="gene ID" value="TK1887"/>
</dbReference>
<keyword evidence="1" id="KW-1133">Transmembrane helix</keyword>
<gene>
    <name evidence="2" type="ordered locus">TK1887</name>
</gene>
<dbReference type="PATRIC" id="fig|69014.16.peg.1845"/>
<sequence length="112" mass="12285">MIVEAIFGFLFMLGWALSYAYVARVKSTPRAILGVSLLYGVMLLFSKLRFESYKHGGSLLGWLMGIASGFFVGLWLVQKHGPDKMTEESAVAMLLVGPVILVGLLIAVMLLF</sequence>
<keyword evidence="3" id="KW-1185">Reference proteome</keyword>
<dbReference type="OrthoDB" id="101178at2157"/>
<feature type="transmembrane region" description="Helical" evidence="1">
    <location>
        <begin position="60"/>
        <end position="78"/>
    </location>
</feature>
<evidence type="ECO:0000313" key="2">
    <source>
        <dbReference type="EMBL" id="BAD86076.1"/>
    </source>
</evidence>
<keyword evidence="1" id="KW-0812">Transmembrane</keyword>
<organism evidence="2 3">
    <name type="scientific">Thermococcus kodakarensis (strain ATCC BAA-918 / JCM 12380 / KOD1)</name>
    <name type="common">Pyrococcus kodakaraensis (strain KOD1)</name>
    <dbReference type="NCBI Taxonomy" id="69014"/>
    <lineage>
        <taxon>Archaea</taxon>
        <taxon>Methanobacteriati</taxon>
        <taxon>Methanobacteriota</taxon>
        <taxon>Thermococci</taxon>
        <taxon>Thermococcales</taxon>
        <taxon>Thermococcaceae</taxon>
        <taxon>Thermococcus</taxon>
    </lineage>
</organism>
<accession>Q5JER4</accession>
<evidence type="ECO:0000256" key="1">
    <source>
        <dbReference type="SAM" id="Phobius"/>
    </source>
</evidence>
<proteinExistence type="predicted"/>
<dbReference type="GeneID" id="78448418"/>
<dbReference type="eggNOG" id="ENOG502N5NG">
    <property type="taxonomic scope" value="Archaea"/>
</dbReference>
<keyword evidence="1" id="KW-0472">Membrane</keyword>
<dbReference type="STRING" id="69014.TK1887"/>
<dbReference type="InParanoid" id="Q5JER4"/>
<dbReference type="AlphaFoldDB" id="Q5JER4"/>
<name>Q5JER4_THEKO</name>
<evidence type="ECO:0000313" key="3">
    <source>
        <dbReference type="Proteomes" id="UP000000536"/>
    </source>
</evidence>
<protein>
    <submittedName>
        <fullName evidence="2">Hypothetical membrane protein</fullName>
    </submittedName>
</protein>
<dbReference type="RefSeq" id="WP_011250838.1">
    <property type="nucleotide sequence ID" value="NC_006624.1"/>
</dbReference>
<dbReference type="HOGENOM" id="CLU_2217180_0_0_2"/>
<dbReference type="KEGG" id="tko:TK1887"/>
<feature type="transmembrane region" description="Helical" evidence="1">
    <location>
        <begin position="90"/>
        <end position="111"/>
    </location>
</feature>